<accession>A0A1H1WA43</accession>
<dbReference type="RefSeq" id="WP_091413412.1">
    <property type="nucleotide sequence ID" value="NZ_LT629749.1"/>
</dbReference>
<dbReference type="InterPro" id="IPR001387">
    <property type="entry name" value="Cro/C1-type_HTH"/>
</dbReference>
<keyword evidence="4" id="KW-1185">Reference proteome</keyword>
<feature type="region of interest" description="Disordered" evidence="1">
    <location>
        <begin position="1"/>
        <end position="50"/>
    </location>
</feature>
<dbReference type="STRING" id="546871.SAMN04488543_2676"/>
<feature type="compositionally biased region" description="Low complexity" evidence="1">
    <location>
        <begin position="13"/>
        <end position="25"/>
    </location>
</feature>
<feature type="domain" description="HTH cro/C1-type" evidence="2">
    <location>
        <begin position="58"/>
        <end position="112"/>
    </location>
</feature>
<reference evidence="3 4" key="1">
    <citation type="submission" date="2016-10" db="EMBL/GenBank/DDBJ databases">
        <authorList>
            <person name="de Groot N.N."/>
        </authorList>
    </citation>
    <scope>NUCLEOTIDE SEQUENCE [LARGE SCALE GENOMIC DNA]</scope>
    <source>
        <strain evidence="3 4">DSM 21741</strain>
    </source>
</reference>
<feature type="compositionally biased region" description="Low complexity" evidence="1">
    <location>
        <begin position="121"/>
        <end position="132"/>
    </location>
</feature>
<evidence type="ECO:0000313" key="3">
    <source>
        <dbReference type="EMBL" id="SDS93541.1"/>
    </source>
</evidence>
<protein>
    <submittedName>
        <fullName evidence="3">Helix-turn-helix domain-containing protein</fullName>
    </submittedName>
</protein>
<dbReference type="SMART" id="SM00530">
    <property type="entry name" value="HTH_XRE"/>
    <property type="match status" value="1"/>
</dbReference>
<evidence type="ECO:0000256" key="1">
    <source>
        <dbReference type="SAM" id="MobiDB-lite"/>
    </source>
</evidence>
<feature type="region of interest" description="Disordered" evidence="1">
    <location>
        <begin position="121"/>
        <end position="144"/>
    </location>
</feature>
<evidence type="ECO:0000313" key="4">
    <source>
        <dbReference type="Proteomes" id="UP000199092"/>
    </source>
</evidence>
<dbReference type="CDD" id="cd00093">
    <property type="entry name" value="HTH_XRE"/>
    <property type="match status" value="1"/>
</dbReference>
<dbReference type="PROSITE" id="PS50943">
    <property type="entry name" value="HTH_CROC1"/>
    <property type="match status" value="1"/>
</dbReference>
<organism evidence="3 4">
    <name type="scientific">Friedmanniella luteola</name>
    <dbReference type="NCBI Taxonomy" id="546871"/>
    <lineage>
        <taxon>Bacteria</taxon>
        <taxon>Bacillati</taxon>
        <taxon>Actinomycetota</taxon>
        <taxon>Actinomycetes</taxon>
        <taxon>Propionibacteriales</taxon>
        <taxon>Nocardioidaceae</taxon>
        <taxon>Friedmanniella</taxon>
    </lineage>
</organism>
<evidence type="ECO:0000259" key="2">
    <source>
        <dbReference type="PROSITE" id="PS50943"/>
    </source>
</evidence>
<dbReference type="Pfam" id="PF01381">
    <property type="entry name" value="HTH_3"/>
    <property type="match status" value="1"/>
</dbReference>
<sequence length="144" mass="15459">MGELLPFRRADRSPSASTASSGPGSRSERDAVVGRVRPPANRPGPPEPLWREAAGEVLREQRHRLEQTLAEVARRAGISVQYLSEVERGRKEPSSEVLAAVTGALQLSLVDLTRLVLRRLTPLDVTSRRSGPGAPPSGPVARAA</sequence>
<proteinExistence type="predicted"/>
<dbReference type="Proteomes" id="UP000199092">
    <property type="component" value="Chromosome I"/>
</dbReference>
<dbReference type="AlphaFoldDB" id="A0A1H1WA43"/>
<dbReference type="EMBL" id="LT629749">
    <property type="protein sequence ID" value="SDS93541.1"/>
    <property type="molecule type" value="Genomic_DNA"/>
</dbReference>
<dbReference type="GO" id="GO:0003677">
    <property type="term" value="F:DNA binding"/>
    <property type="evidence" value="ECO:0007669"/>
    <property type="project" value="InterPro"/>
</dbReference>
<dbReference type="SUPFAM" id="SSF47413">
    <property type="entry name" value="lambda repressor-like DNA-binding domains"/>
    <property type="match status" value="1"/>
</dbReference>
<dbReference type="OrthoDB" id="3188736at2"/>
<dbReference type="Gene3D" id="1.10.260.40">
    <property type="entry name" value="lambda repressor-like DNA-binding domains"/>
    <property type="match status" value="1"/>
</dbReference>
<name>A0A1H1WA43_9ACTN</name>
<gene>
    <name evidence="3" type="ORF">SAMN04488543_2676</name>
</gene>
<feature type="compositionally biased region" description="Basic and acidic residues" evidence="1">
    <location>
        <begin position="1"/>
        <end position="12"/>
    </location>
</feature>
<dbReference type="InterPro" id="IPR010982">
    <property type="entry name" value="Lambda_DNA-bd_dom_sf"/>
</dbReference>